<feature type="transmembrane region" description="Helical" evidence="8">
    <location>
        <begin position="321"/>
        <end position="342"/>
    </location>
</feature>
<reference evidence="11 12" key="1">
    <citation type="journal article" date="2014" name="Genome Biol. Evol.">
        <title>The secreted proteins of Achlya hypogyna and Thraustotheca clavata identify the ancestral oomycete secretome and reveal gene acquisitions by horizontal gene transfer.</title>
        <authorList>
            <person name="Misner I."/>
            <person name="Blouin N."/>
            <person name="Leonard G."/>
            <person name="Richards T.A."/>
            <person name="Lane C.E."/>
        </authorList>
    </citation>
    <scope>NUCLEOTIDE SEQUENCE [LARGE SCALE GENOMIC DNA]</scope>
    <source>
        <strain evidence="11 12">ATCC 48635</strain>
    </source>
</reference>
<feature type="domain" description="Anoctamin dimerisation" evidence="10">
    <location>
        <begin position="73"/>
        <end position="249"/>
    </location>
</feature>
<feature type="transmembrane region" description="Helical" evidence="8">
    <location>
        <begin position="386"/>
        <end position="409"/>
    </location>
</feature>
<dbReference type="InterPro" id="IPR007632">
    <property type="entry name" value="Anoctamin"/>
</dbReference>
<evidence type="ECO:0000256" key="3">
    <source>
        <dbReference type="ARBA" id="ARBA00022692"/>
    </source>
</evidence>
<feature type="transmembrane region" description="Helical" evidence="8">
    <location>
        <begin position="1307"/>
        <end position="1332"/>
    </location>
</feature>
<dbReference type="OrthoDB" id="296386at2759"/>
<keyword evidence="2" id="KW-1003">Cell membrane</keyword>
<feature type="transmembrane region" description="Helical" evidence="8">
    <location>
        <begin position="1234"/>
        <end position="1251"/>
    </location>
</feature>
<feature type="domain" description="Anoctamin transmembrane" evidence="9">
    <location>
        <begin position="3042"/>
        <end position="3494"/>
    </location>
</feature>
<feature type="transmembrane region" description="Helical" evidence="8">
    <location>
        <begin position="460"/>
        <end position="483"/>
    </location>
</feature>
<keyword evidence="5 8" id="KW-0472">Membrane</keyword>
<feature type="transmembrane region" description="Helical" evidence="8">
    <location>
        <begin position="3366"/>
        <end position="3389"/>
    </location>
</feature>
<evidence type="ECO:0000256" key="4">
    <source>
        <dbReference type="ARBA" id="ARBA00022989"/>
    </source>
</evidence>
<feature type="transmembrane region" description="Helical" evidence="8">
    <location>
        <begin position="1521"/>
        <end position="1540"/>
    </location>
</feature>
<feature type="region of interest" description="Disordered" evidence="7">
    <location>
        <begin position="1630"/>
        <end position="1655"/>
    </location>
</feature>
<evidence type="ECO:0000313" key="11">
    <source>
        <dbReference type="EMBL" id="OQR85399.1"/>
    </source>
</evidence>
<comment type="subcellular location">
    <subcellularLocation>
        <location evidence="1">Cell membrane</location>
        <topology evidence="1">Multi-pass membrane protein</topology>
    </subcellularLocation>
</comment>
<keyword evidence="12" id="KW-1185">Reference proteome</keyword>
<evidence type="ECO:0000256" key="1">
    <source>
        <dbReference type="ARBA" id="ARBA00004651"/>
    </source>
</evidence>
<feature type="transmembrane region" description="Helical" evidence="8">
    <location>
        <begin position="1384"/>
        <end position="1408"/>
    </location>
</feature>
<feature type="transmembrane region" description="Helical" evidence="8">
    <location>
        <begin position="657"/>
        <end position="676"/>
    </location>
</feature>
<feature type="transmembrane region" description="Helical" evidence="8">
    <location>
        <begin position="421"/>
        <end position="439"/>
    </location>
</feature>
<dbReference type="Pfam" id="PF16178">
    <property type="entry name" value="Anoct_dimer"/>
    <property type="match status" value="1"/>
</dbReference>
<dbReference type="GO" id="GO:0005886">
    <property type="term" value="C:plasma membrane"/>
    <property type="evidence" value="ECO:0007669"/>
    <property type="project" value="UniProtKB-SubCell"/>
</dbReference>
<feature type="transmembrane region" description="Helical" evidence="8">
    <location>
        <begin position="3456"/>
        <end position="3476"/>
    </location>
</feature>
<feature type="transmembrane region" description="Helical" evidence="8">
    <location>
        <begin position="2417"/>
        <end position="2443"/>
    </location>
</feature>
<feature type="transmembrane region" description="Helical" evidence="8">
    <location>
        <begin position="3213"/>
        <end position="3232"/>
    </location>
</feature>
<feature type="transmembrane region" description="Helical" evidence="8">
    <location>
        <begin position="2463"/>
        <end position="2486"/>
    </location>
</feature>
<feature type="compositionally biased region" description="Low complexity" evidence="7">
    <location>
        <begin position="7"/>
        <end position="19"/>
    </location>
</feature>
<feature type="transmembrane region" description="Helical" evidence="8">
    <location>
        <begin position="607"/>
        <end position="630"/>
    </location>
</feature>
<feature type="transmembrane region" description="Helical" evidence="8">
    <location>
        <begin position="2195"/>
        <end position="2214"/>
    </location>
</feature>
<keyword evidence="4 8" id="KW-1133">Transmembrane helix</keyword>
<evidence type="ECO:0000313" key="12">
    <source>
        <dbReference type="Proteomes" id="UP000243579"/>
    </source>
</evidence>
<comment type="caution">
    <text evidence="11">The sequence shown here is derived from an EMBL/GenBank/DDBJ whole genome shotgun (WGS) entry which is preliminary data.</text>
</comment>
<evidence type="ECO:0000256" key="7">
    <source>
        <dbReference type="SAM" id="MobiDB-lite"/>
    </source>
</evidence>
<evidence type="ECO:0000256" key="6">
    <source>
        <dbReference type="ARBA" id="ARBA00023180"/>
    </source>
</evidence>
<feature type="region of interest" description="Disordered" evidence="7">
    <location>
        <begin position="1"/>
        <end position="58"/>
    </location>
</feature>
<feature type="compositionally biased region" description="Basic and acidic residues" evidence="7">
    <location>
        <begin position="1630"/>
        <end position="1640"/>
    </location>
</feature>
<name>A0A1V9YI53_ACHHY</name>
<dbReference type="InterPro" id="IPR032394">
    <property type="entry name" value="Anoct_dimer"/>
</dbReference>
<dbReference type="PANTHER" id="PTHR12308">
    <property type="entry name" value="ANOCTAMIN"/>
    <property type="match status" value="1"/>
</dbReference>
<evidence type="ECO:0000256" key="2">
    <source>
        <dbReference type="ARBA" id="ARBA00022475"/>
    </source>
</evidence>
<dbReference type="Proteomes" id="UP000243579">
    <property type="component" value="Unassembled WGS sequence"/>
</dbReference>
<feature type="transmembrane region" description="Helical" evidence="8">
    <location>
        <begin position="2141"/>
        <end position="2164"/>
    </location>
</feature>
<dbReference type="GO" id="GO:0046983">
    <property type="term" value="F:protein dimerization activity"/>
    <property type="evidence" value="ECO:0007669"/>
    <property type="project" value="InterPro"/>
</dbReference>
<feature type="transmembrane region" description="Helical" evidence="8">
    <location>
        <begin position="1211"/>
        <end position="1228"/>
    </location>
</feature>
<keyword evidence="6" id="KW-0325">Glycoprotein</keyword>
<feature type="transmembrane region" description="Helical" evidence="8">
    <location>
        <begin position="3252"/>
        <end position="3273"/>
    </location>
</feature>
<dbReference type="Pfam" id="PF04547">
    <property type="entry name" value="Anoctamin"/>
    <property type="match status" value="5"/>
</dbReference>
<feature type="domain" description="Anoctamin transmembrane" evidence="9">
    <location>
        <begin position="271"/>
        <end position="486"/>
    </location>
</feature>
<keyword evidence="3 8" id="KW-0812">Transmembrane</keyword>
<dbReference type="InterPro" id="IPR049452">
    <property type="entry name" value="Anoctamin_TM"/>
</dbReference>
<sequence>MRCCGGARKPSPTSTASSSTKEEREPLVASRSDSDTLDEVTSPTPVPVATAPTTYGTQEPTHEMLEVTTEEFDYVMAFPHDPPAVATMTKQDILHRLHQAGLIYEEIPSTSVVFLKIRADTARLQKEAARVHLPLLLDETELASLATTGLQSYHIEPFAVENPPLKFIDHFKRPRYPPYKCIYMPYAKNEPPSIYAHHDGDFFSHIHRMQLLESILTNVHGGGAGLDLENLLAQGVLLACYPLHNVPQKIALQRSLLSWCSRPWKQPLEEIRDYFGPKIALYFAYSGHYATWLLGPALLGLAITLWQLYPVSIPEPYADWTVLHYVLPIYGVLMLGWGSFFLKHWSRRNAVLAMEWGMSDFDRVRKVVNLPQAPTTFAQRLLRYGLSWVVVALLVAAAAVVAGAAVNVYAASSAAWLRGNATLLALLLAAQITVVSYVFRLVGVRLNEYENHSTEATFELAYVLKIVVVELCSAFAGLLYAAFVASVPLAELPWIVYRVYGLLILAHHGASLGTVRRLSVQARAESASFAACPAMEKQFAMAAYGWLESAHDHLTLVVHFAFATLLAVVTPFVPVLALLHQTLELRLTGSKLLYFCRRPRPREAATLGAWLAVLHVMLTAALCTNAALLVQINRADAPAPATANTTATPDEASTSSLTWSLIAAFVCFRLVITVAYQNVPSRIRLQLERQAYYVAKLYYKAFGWPAHMEKSKDQGARFDYALIFPNPEGAGCRDPDAMNRVLAQLDAAGLQYKIYPSAAKQSTYMASHVLCEVRATEGQLAQEAARIQLPMLLDEMVLKDKAHEGVFDSLHGRLVDMVDRLRSEAQRVHLVLLLQNMLTQPAFLGDLEHDSMHGTTSMMAEKLESFLAALDHREVRAGPLELERLLHEFKERLDVDIEGEQFRDDEALESCLYRMESWLGGAAPVARSRRQLEAPAEPLAQERVMRHMVAELEWLRAQAPLNDLYQRQHSWKFNLGHCVWFMEQLLLHCDVSPLQLVARGADSPLKWFHMHDYVAEFDSERLFPNVSRLLEECQWLLAIPASTPYKAFQEFRARHPSSLVLPLVDALEHWIIATPDVDIVPFYLGTPDPRYNLLAKRFKYRPYQYLHMPYTALRLSKWQDIYAPTTTHSTFFPTQRAVLLDSLLSRHVDLDELLAAHVVTAAYPLHDDAELRQLEGAWRSWAIAQPLDAIKNYFGPAVAMYFGYLGHATKWLAVAAVGGVAVVVADAFDAAPRVAVPLFGVAMVVWATLYVKHWTRAKVILELQWGLTTDGTTPPPVPAVRAAYTGDFIRNPVTGQKMKYFRKNERLLRLALSWTALTLLLAVDAGGVALLFSAGRGGFLIEPAYSVPFLLGLWILACESAFFPLGTALTVYENHRTDVSHEDAFVLKSALFHVLNSFGGLAALFVLADDLLPTLRVSLYVVYGTQVVYRVASTLLAFALPAAPAKSAEAQLAQVELDWPALVQVHVHRVLHLGYVLLFVVACPLAPLLGFAHHFVEMRLQALTLTAHIRRPRPRPIARRWYLTMLQWVLTLAIGANAYLVVYASHILDGDEQLGVLQSVDGFCGLLVLLLLLRGAVNLLFADLPLRVTSQLERQNFVVERILQDQPMYLADPMPKASFLLRRGSSMSSEHNRSDVVEDEHLTDEEEEEGFSTPLVAAAPRPKLAKYSSVPNMAKPSLFPARKTADPSELKRFLSTPIAEEGEYGATSAADDSVLHAHSHAFQRDVSQVIAATGHDNASDVRVPPPYRSQSPEWDFVIVFPNPELRAPTEPSSPAANAGAMSMSDILTKLRQAGLDTQLSKSSPPPTAGKEKYVPPFVYCKIRASLDRLKLEAARVHMALPLVENQLERMAKQGEVRFHIESPEDRIAEMQRQGFEPLPPEKRAAPRRTFKKVRYEPGSDVDVFDLFDLHELEEMAAAGGGRHPGHASGSSWVARLSLLLRKFKYKPYQFIHMHYHPQDNIQCLYGSPLFPTTKRIRLLESIITSPAGAGLDLDRLLKTQAIAACYPLHEDDTRRDIRDMWNSSLWLTHQPIEATREYFGGQVALFLAYVAHMTRWLLVPSLCGLALLVLNKPYLVWLFGLFMVCWSTLFLKMWKRKLAVLGMKWGMADYHAPEHDKPSFDDERNWHVPRGSVSSLVFRRVLSLFVLLLLVGCVGASVGGLFYLRFQAEQAPAAAAWHLGANYTLAVAFRGELHLVALANVVCIYLWALVFNKLHAVLNDYEVYHTEAAAQQAYILKAMGFHFVNHFAGPIYVAFIKTHVEGVRAQFAGPDIEAVAELKTYMLFLYGAQLVVHNVWYVLLPWSRYLLGKTRRRLQARRHLNSLFGAGSSSVNDEPDGPPPKKLAVEVQFRLRDYGWKGLFNDYFHMVVQFGYATLFVVSCPYLPLMACVHNIVAIRVHGVNLTTLFRRPSPRSAQQIRLWTFFLELLCTLAIGTNAWAIVAKARLAQRALDLTDLPPLYYVQARWACIAGITIVLFGLSSAFSFAINDIPSRVRVQLERQEYYVSKVLHLGYRWDKAMHAINFQQSQDELEATEGFGWDYAIVFPNPEVRRPPRLHPLTGKVEPAPSMRDMLLKLHKAGLQVHFFDSAAIVSSYIPSMVLCKVRASRRRLEAEADRIKMPMLLNAAEMARQARHGVVLTVCGRLAKHIAGLEAEIDAIHVAKLLVEMIALKKLATHKPLDAAKPAASWSQLLLELFVVLDAMAAMDQGIKTGFQHFKIENTQFTKRSTPSQEALDNHRGELDALLQAATDADLSNVLDRVPSVLQRTSATLTLAARELGIQLTLLPIITKPKWGMDKAERAETEAVEKELRATMTHLANVYAGLQPLLSKMEHLLQLSLPLQDLHHLSDHLRFGKEMAGEPSVWLAAELDILLATITDITADAVELRAAANPLAMAPEAVQTISARVAGLLAATVANPLIDIQPFHLANPNPAYSGLAKRFRYGPYECIHMPYQAKEELQHWYQTHKATTHAAAPDQLFSSTQRIALLESIVTDSETGAGLNLERLVLSGAIKGHFPLHDEHVQKAVWARWKWSLLQPIDDICGYFGVKIALYFAYLGHYTTWLTLSSAAGLSVVGIQVVHSRYTISQTELDWVKIYSVPVYGTFIIVWATLFLKHWIRKQTVFALKWGMSDYHEEEQLRPQFTGDLMRDPITGARMRYFNDGQRRRRLLYSWFILAVLICVVLLCVSGIFWLRMFVHQRTITVAGVNVGTELAAMANVMQIFILSQLYNRVSGSLNEYENHRTDTQYENHFIGKAIVFQFVNNFALLFYVAFLKETLEGCNKDTGGCMGELKISLVYVYGSQLVMGNCQELIVPLFWAHIERVQHEWVKKDKDEPEISAVESQFFMPTYGWRGTFDDYLEMIIQFGYSTFFVIACPFAPCMSWINNFFEIRIDASKLSTFARRPRPSGASTIGQWVHVLEVFVSIAIVTNAWVIVSTSDLTDLMLETFPSLKSNLSTLGVFFGVAGGLFTLRYAINSAIDDMPSHVHAQLRRQKFVVGQILSMHEDVTKARRLSMPHNTLAQNPTSAV</sequence>
<feature type="transmembrane region" description="Helical" evidence="8">
    <location>
        <begin position="2074"/>
        <end position="2094"/>
    </location>
</feature>
<evidence type="ECO:0000256" key="8">
    <source>
        <dbReference type="SAM" id="Phobius"/>
    </source>
</evidence>
<feature type="transmembrane region" description="Helical" evidence="8">
    <location>
        <begin position="289"/>
        <end position="309"/>
    </location>
</feature>
<feature type="transmembrane region" description="Helical" evidence="8">
    <location>
        <begin position="1352"/>
        <end position="1372"/>
    </location>
</feature>
<dbReference type="EMBL" id="JNBR01001691">
    <property type="protein sequence ID" value="OQR85399.1"/>
    <property type="molecule type" value="Genomic_DNA"/>
</dbReference>
<feature type="compositionally biased region" description="Acidic residues" evidence="7">
    <location>
        <begin position="1641"/>
        <end position="1650"/>
    </location>
</feature>
<feature type="domain" description="Anoctamin transmembrane" evidence="9">
    <location>
        <begin position="1190"/>
        <end position="1595"/>
    </location>
</feature>
<organism evidence="11 12">
    <name type="scientific">Achlya hypogyna</name>
    <name type="common">Oomycete</name>
    <name type="synonym">Protoachlya hypogyna</name>
    <dbReference type="NCBI Taxonomy" id="1202772"/>
    <lineage>
        <taxon>Eukaryota</taxon>
        <taxon>Sar</taxon>
        <taxon>Stramenopiles</taxon>
        <taxon>Oomycota</taxon>
        <taxon>Saprolegniomycetes</taxon>
        <taxon>Saprolegniales</taxon>
        <taxon>Achlyaceae</taxon>
        <taxon>Achlya</taxon>
    </lineage>
</organism>
<feature type="domain" description="Anoctamin transmembrane" evidence="9">
    <location>
        <begin position="2036"/>
        <end position="2500"/>
    </location>
</feature>
<feature type="transmembrane region" description="Helical" evidence="8">
    <location>
        <begin position="1472"/>
        <end position="1492"/>
    </location>
</feature>
<evidence type="ECO:0000259" key="10">
    <source>
        <dbReference type="Pfam" id="PF16178"/>
    </source>
</evidence>
<evidence type="ECO:0000259" key="9">
    <source>
        <dbReference type="Pfam" id="PF04547"/>
    </source>
</evidence>
<protein>
    <submittedName>
        <fullName evidence="11">Anoctamin-like protein</fullName>
    </submittedName>
</protein>
<feature type="transmembrane region" description="Helical" evidence="8">
    <location>
        <begin position="553"/>
        <end position="579"/>
    </location>
</feature>
<feature type="transmembrane region" description="Helical" evidence="8">
    <location>
        <begin position="3169"/>
        <end position="3193"/>
    </location>
</feature>
<feature type="domain" description="Anoctamin transmembrane" evidence="9">
    <location>
        <begin position="533"/>
        <end position="690"/>
    </location>
</feature>
<feature type="transmembrane region" description="Helical" evidence="8">
    <location>
        <begin position="2046"/>
        <end position="2068"/>
    </location>
</feature>
<feature type="transmembrane region" description="Helical" evidence="8">
    <location>
        <begin position="2283"/>
        <end position="2307"/>
    </location>
</feature>
<dbReference type="GO" id="GO:0005254">
    <property type="term" value="F:chloride channel activity"/>
    <property type="evidence" value="ECO:0007669"/>
    <property type="project" value="TreeGrafter"/>
</dbReference>
<evidence type="ECO:0000256" key="5">
    <source>
        <dbReference type="ARBA" id="ARBA00023136"/>
    </source>
</evidence>
<gene>
    <name evidence="11" type="ORF">ACHHYP_11876</name>
</gene>
<feature type="transmembrane region" description="Helical" evidence="8">
    <location>
        <begin position="1560"/>
        <end position="1581"/>
    </location>
</feature>
<proteinExistence type="predicted"/>
<accession>A0A1V9YI53</accession>
<feature type="transmembrane region" description="Helical" evidence="8">
    <location>
        <begin position="3410"/>
        <end position="3436"/>
    </location>
</feature>
<dbReference type="PANTHER" id="PTHR12308:SF73">
    <property type="entry name" value="ANOCTAMIN"/>
    <property type="match status" value="1"/>
</dbReference>
<feature type="transmembrane region" description="Helical" evidence="8">
    <location>
        <begin position="3099"/>
        <end position="3118"/>
    </location>
</feature>